<evidence type="ECO:0000259" key="4">
    <source>
        <dbReference type="Pfam" id="PF00676"/>
    </source>
</evidence>
<dbReference type="Pfam" id="PF00676">
    <property type="entry name" value="E1_dh"/>
    <property type="match status" value="1"/>
</dbReference>
<name>A0A4V2YRF2_9ACTN</name>
<sequence>MTEPETATDTMLRDLRGLWRIRLLEEKIRDLRLNGDIVGSVHLCIGQEAGPVGACSVLEPADALFATYRGHGWALARGVPAAGILAELLGRSTGVNGGRGGSAHFSAPEHGFHGENSIVGGGAPLAVGAALAGRFDGTGRVALCVFGDGAMNQGSVHESMNFAAAFDLPVVFVCENNEYSELTPIRDMVRNDVLAERARAYGILGERIDGNDPAVVRDRVGDAVQSAREGGGPVLLELMTARLVGHYIGDAEQYRRPGELERLAETEPIARLRRALRSASVDETAIAAAHAEAAREIEAAAQEAAAAPPAGTDAVRRHVHA</sequence>
<dbReference type="GO" id="GO:0000287">
    <property type="term" value="F:magnesium ion binding"/>
    <property type="evidence" value="ECO:0007669"/>
    <property type="project" value="UniProtKB-ARBA"/>
</dbReference>
<dbReference type="InterPro" id="IPR029061">
    <property type="entry name" value="THDP-binding"/>
</dbReference>
<dbReference type="InterPro" id="IPR050642">
    <property type="entry name" value="PDH_E1_Alpha_Subunit"/>
</dbReference>
<comment type="cofactor">
    <cofactor evidence="1">
        <name>thiamine diphosphate</name>
        <dbReference type="ChEBI" id="CHEBI:58937"/>
    </cofactor>
</comment>
<keyword evidence="6" id="KW-1185">Reference proteome</keyword>
<organism evidence="5 6">
    <name type="scientific">Jiangella aurantiaca</name>
    <dbReference type="NCBI Taxonomy" id="2530373"/>
    <lineage>
        <taxon>Bacteria</taxon>
        <taxon>Bacillati</taxon>
        <taxon>Actinomycetota</taxon>
        <taxon>Actinomycetes</taxon>
        <taxon>Jiangellales</taxon>
        <taxon>Jiangellaceae</taxon>
        <taxon>Jiangella</taxon>
    </lineage>
</organism>
<evidence type="ECO:0000256" key="1">
    <source>
        <dbReference type="ARBA" id="ARBA00001964"/>
    </source>
</evidence>
<dbReference type="AlphaFoldDB" id="A0A4V2YRF2"/>
<protein>
    <submittedName>
        <fullName evidence="5">Thiamine pyrophosphate-dependent dehydrogenase E1 component subunit alpha</fullName>
    </submittedName>
</protein>
<keyword evidence="2" id="KW-0560">Oxidoreductase</keyword>
<dbReference type="Gene3D" id="3.40.50.970">
    <property type="match status" value="1"/>
</dbReference>
<dbReference type="OrthoDB" id="9766715at2"/>
<dbReference type="GO" id="GO:0004739">
    <property type="term" value="F:pyruvate dehydrogenase (acetyl-transferring) activity"/>
    <property type="evidence" value="ECO:0007669"/>
    <property type="project" value="TreeGrafter"/>
</dbReference>
<evidence type="ECO:0000256" key="2">
    <source>
        <dbReference type="ARBA" id="ARBA00023002"/>
    </source>
</evidence>
<dbReference type="CDD" id="cd02000">
    <property type="entry name" value="TPP_E1_PDC_ADC_BCADC"/>
    <property type="match status" value="1"/>
</dbReference>
<keyword evidence="3" id="KW-0786">Thiamine pyrophosphate</keyword>
<dbReference type="InterPro" id="IPR001017">
    <property type="entry name" value="DH_E1"/>
</dbReference>
<evidence type="ECO:0000256" key="3">
    <source>
        <dbReference type="ARBA" id="ARBA00023052"/>
    </source>
</evidence>
<feature type="domain" description="Dehydrogenase E1 component" evidence="4">
    <location>
        <begin position="23"/>
        <end position="309"/>
    </location>
</feature>
<dbReference type="PANTHER" id="PTHR11516">
    <property type="entry name" value="PYRUVATE DEHYDROGENASE E1 COMPONENT, ALPHA SUBUNIT BACTERIAL AND ORGANELLAR"/>
    <property type="match status" value="1"/>
</dbReference>
<dbReference type="RefSeq" id="WP_132107404.1">
    <property type="nucleotide sequence ID" value="NZ_SMLB01000059.1"/>
</dbReference>
<dbReference type="Proteomes" id="UP000295217">
    <property type="component" value="Unassembled WGS sequence"/>
</dbReference>
<dbReference type="EMBL" id="SMLB01000059">
    <property type="protein sequence ID" value="TDD64957.1"/>
    <property type="molecule type" value="Genomic_DNA"/>
</dbReference>
<reference evidence="5 6" key="1">
    <citation type="submission" date="2019-02" db="EMBL/GenBank/DDBJ databases">
        <title>Draft genome sequences of novel Actinobacteria.</title>
        <authorList>
            <person name="Sahin N."/>
            <person name="Ay H."/>
            <person name="Saygin H."/>
        </authorList>
    </citation>
    <scope>NUCLEOTIDE SEQUENCE [LARGE SCALE GENOMIC DNA]</scope>
    <source>
        <strain evidence="5 6">8K307</strain>
    </source>
</reference>
<gene>
    <name evidence="5" type="ORF">E1262_26750</name>
</gene>
<dbReference type="GO" id="GO:0006086">
    <property type="term" value="P:pyruvate decarboxylation to acetyl-CoA"/>
    <property type="evidence" value="ECO:0007669"/>
    <property type="project" value="TreeGrafter"/>
</dbReference>
<dbReference type="PANTHER" id="PTHR11516:SF60">
    <property type="entry name" value="PYRUVATE DEHYDROGENASE E1 COMPONENT SUBUNIT ALPHA"/>
    <property type="match status" value="1"/>
</dbReference>
<dbReference type="SUPFAM" id="SSF52518">
    <property type="entry name" value="Thiamin diphosphate-binding fold (THDP-binding)"/>
    <property type="match status" value="1"/>
</dbReference>
<comment type="caution">
    <text evidence="5">The sequence shown here is derived from an EMBL/GenBank/DDBJ whole genome shotgun (WGS) entry which is preliminary data.</text>
</comment>
<accession>A0A4V2YRF2</accession>
<evidence type="ECO:0000313" key="5">
    <source>
        <dbReference type="EMBL" id="TDD64957.1"/>
    </source>
</evidence>
<proteinExistence type="predicted"/>
<evidence type="ECO:0000313" key="6">
    <source>
        <dbReference type="Proteomes" id="UP000295217"/>
    </source>
</evidence>